<evidence type="ECO:0000313" key="3">
    <source>
        <dbReference type="Proteomes" id="UP000549913"/>
    </source>
</evidence>
<accession>A0A852SQB3</accession>
<evidence type="ECO:0000259" key="1">
    <source>
        <dbReference type="Pfam" id="PF22513"/>
    </source>
</evidence>
<dbReference type="Gene3D" id="1.10.1220.10">
    <property type="entry name" value="Met repressor-like"/>
    <property type="match status" value="1"/>
</dbReference>
<name>A0A852SQB3_9MICO</name>
<dbReference type="RefSeq" id="WP_179548006.1">
    <property type="nucleotide sequence ID" value="NZ_BSEW01000002.1"/>
</dbReference>
<reference evidence="2 3" key="1">
    <citation type="submission" date="2020-07" db="EMBL/GenBank/DDBJ databases">
        <title>Sequencing the genomes of 1000 actinobacteria strains.</title>
        <authorList>
            <person name="Klenk H.-P."/>
        </authorList>
    </citation>
    <scope>NUCLEOTIDE SEQUENCE [LARGE SCALE GENOMIC DNA]</scope>
    <source>
        <strain evidence="2 3">DSM 26474</strain>
    </source>
</reference>
<protein>
    <submittedName>
        <fullName evidence="2">Plasmid stability protein</fullName>
    </submittedName>
</protein>
<dbReference type="InterPro" id="IPR010985">
    <property type="entry name" value="Ribbon_hlx_hlx"/>
</dbReference>
<comment type="caution">
    <text evidence="2">The sequence shown here is derived from an EMBL/GenBank/DDBJ whole genome shotgun (WGS) entry which is preliminary data.</text>
</comment>
<dbReference type="AlphaFoldDB" id="A0A852SQB3"/>
<proteinExistence type="predicted"/>
<dbReference type="Pfam" id="PF22513">
    <property type="entry name" value="FitA-like_RHH"/>
    <property type="match status" value="1"/>
</dbReference>
<dbReference type="InterPro" id="IPR013321">
    <property type="entry name" value="Arc_rbn_hlx_hlx"/>
</dbReference>
<dbReference type="InterPro" id="IPR053853">
    <property type="entry name" value="FitA-like_RHH"/>
</dbReference>
<keyword evidence="3" id="KW-1185">Reference proteome</keyword>
<dbReference type="SUPFAM" id="SSF47598">
    <property type="entry name" value="Ribbon-helix-helix"/>
    <property type="match status" value="1"/>
</dbReference>
<dbReference type="Proteomes" id="UP000549913">
    <property type="component" value="Unassembled WGS sequence"/>
</dbReference>
<gene>
    <name evidence="2" type="ORF">BJ984_002122</name>
</gene>
<dbReference type="GO" id="GO:0006355">
    <property type="term" value="P:regulation of DNA-templated transcription"/>
    <property type="evidence" value="ECO:0007669"/>
    <property type="project" value="InterPro"/>
</dbReference>
<organism evidence="2 3">
    <name type="scientific">Herbiconiux flava</name>
    <dbReference type="NCBI Taxonomy" id="881268"/>
    <lineage>
        <taxon>Bacteria</taxon>
        <taxon>Bacillati</taxon>
        <taxon>Actinomycetota</taxon>
        <taxon>Actinomycetes</taxon>
        <taxon>Micrococcales</taxon>
        <taxon>Microbacteriaceae</taxon>
        <taxon>Herbiconiux</taxon>
    </lineage>
</organism>
<sequence length="75" mass="8138">MAAIVVRNLDDDVQRRLKERAAQNHRSMEAEARAILTSAVSGSGFVRAWLELGAAQPGDDLELPPRSAPRAIDLS</sequence>
<feature type="domain" description="Antitoxin FitA-like ribbon-helix-helix" evidence="1">
    <location>
        <begin position="2"/>
        <end position="40"/>
    </location>
</feature>
<dbReference type="EMBL" id="JACCBM010000001">
    <property type="protein sequence ID" value="NYD70964.1"/>
    <property type="molecule type" value="Genomic_DNA"/>
</dbReference>
<evidence type="ECO:0000313" key="2">
    <source>
        <dbReference type="EMBL" id="NYD70964.1"/>
    </source>
</evidence>